<keyword evidence="2" id="KW-1185">Reference proteome</keyword>
<dbReference type="Proteomes" id="UP000655287">
    <property type="component" value="Unassembled WGS sequence"/>
</dbReference>
<dbReference type="RefSeq" id="WP_203991768.1">
    <property type="nucleotide sequence ID" value="NZ_BOOU01000077.1"/>
</dbReference>
<name>A0A919R717_9ACTN</name>
<comment type="caution">
    <text evidence="1">The sequence shown here is derived from an EMBL/GenBank/DDBJ whole genome shotgun (WGS) entry which is preliminary data.</text>
</comment>
<dbReference type="AlphaFoldDB" id="A0A919R717"/>
<proteinExistence type="predicted"/>
<protein>
    <recommendedName>
        <fullName evidence="3">Abi-like protein</fullName>
    </recommendedName>
</protein>
<dbReference type="EMBL" id="BOOU01000077">
    <property type="protein sequence ID" value="GII80674.1"/>
    <property type="molecule type" value="Genomic_DNA"/>
</dbReference>
<sequence length="224" mass="25818">MSPQLPAWLRRGLSDSRLAPYLRASAGDAERAERLYYWNVEAAAAFYGPLHFLEICLRNVLHDTLTTHFTRADWWHATNLGDHNERKVREAATRVRENVRQRPGRVPGPDDVVTELSFGFWVSLLSRRYDRTLWVPVVHRAFADSREPRRALHDGLLSLVLLRNRIMHHEPIHHRDLAADYAKICRMLGYLEPQAAYRLPHLDRVAEALGRKSGVCGGLMAPRF</sequence>
<evidence type="ECO:0008006" key="3">
    <source>
        <dbReference type="Google" id="ProtNLM"/>
    </source>
</evidence>
<reference evidence="1" key="1">
    <citation type="submission" date="2021-01" db="EMBL/GenBank/DDBJ databases">
        <title>Whole genome shotgun sequence of Sphaerisporangium rufum NBRC 109079.</title>
        <authorList>
            <person name="Komaki H."/>
            <person name="Tamura T."/>
        </authorList>
    </citation>
    <scope>NUCLEOTIDE SEQUENCE</scope>
    <source>
        <strain evidence="1">NBRC 109079</strain>
    </source>
</reference>
<organism evidence="1 2">
    <name type="scientific">Sphaerisporangium rufum</name>
    <dbReference type="NCBI Taxonomy" id="1381558"/>
    <lineage>
        <taxon>Bacteria</taxon>
        <taxon>Bacillati</taxon>
        <taxon>Actinomycetota</taxon>
        <taxon>Actinomycetes</taxon>
        <taxon>Streptosporangiales</taxon>
        <taxon>Streptosporangiaceae</taxon>
        <taxon>Sphaerisporangium</taxon>
    </lineage>
</organism>
<accession>A0A919R717</accession>
<gene>
    <name evidence="1" type="ORF">Sru01_56560</name>
</gene>
<evidence type="ECO:0000313" key="1">
    <source>
        <dbReference type="EMBL" id="GII80674.1"/>
    </source>
</evidence>
<evidence type="ECO:0000313" key="2">
    <source>
        <dbReference type="Proteomes" id="UP000655287"/>
    </source>
</evidence>